<feature type="domain" description="D-isomer specific 2-hydroxyacid dehydrogenase NAD-binding" evidence="3">
    <location>
        <begin position="102"/>
        <end position="273"/>
    </location>
</feature>
<proteinExistence type="predicted"/>
<dbReference type="PANTHER" id="PTHR43333:SF1">
    <property type="entry name" value="D-ISOMER SPECIFIC 2-HYDROXYACID DEHYDROGENASE NAD-BINDING DOMAIN-CONTAINING PROTEIN"/>
    <property type="match status" value="1"/>
</dbReference>
<sequence>MSIALLVTDRDLTVLTQGLKQALPGVKIQSWPDIPHGDEVEFAVAWQQPENCWAPLPALKVISSLGAGCDALFSDPGLPENVQITRIVDPGLSEQMAEYVLASLLMLKCRLAAYFRQQQQGKWQVLPKDYRRQKVTVLGVGSIGEVVAKRLLDNGFEVCGWRRSEKKHPDYPVYFGHEQLELAVCDADYVVSILPNTPATQGVIDKTFFEKLKPGCYLINVGRGQAVNDSDLIVALDQQLIAGAVLDVFNHEPLPEDHAFWRHEAVLLTPHISAITDQQEVIAQIASNYKKFQQGLALDNLVDAAKGY</sequence>
<evidence type="ECO:0000256" key="2">
    <source>
        <dbReference type="ARBA" id="ARBA00023027"/>
    </source>
</evidence>
<name>A0ABY7VHI0_9GAMM</name>
<evidence type="ECO:0000259" key="3">
    <source>
        <dbReference type="Pfam" id="PF02826"/>
    </source>
</evidence>
<dbReference type="Pfam" id="PF02826">
    <property type="entry name" value="2-Hacid_dh_C"/>
    <property type="match status" value="1"/>
</dbReference>
<organism evidence="4 5">
    <name type="scientific">Thalassomonas haliotis</name>
    <dbReference type="NCBI Taxonomy" id="485448"/>
    <lineage>
        <taxon>Bacteria</taxon>
        <taxon>Pseudomonadati</taxon>
        <taxon>Pseudomonadota</taxon>
        <taxon>Gammaproteobacteria</taxon>
        <taxon>Alteromonadales</taxon>
        <taxon>Colwelliaceae</taxon>
        <taxon>Thalassomonas</taxon>
    </lineage>
</organism>
<dbReference type="EMBL" id="CP059693">
    <property type="protein sequence ID" value="WDE13189.1"/>
    <property type="molecule type" value="Genomic_DNA"/>
</dbReference>
<keyword evidence="2" id="KW-0520">NAD</keyword>
<dbReference type="PANTHER" id="PTHR43333">
    <property type="entry name" value="2-HACID_DH_C DOMAIN-CONTAINING PROTEIN"/>
    <property type="match status" value="1"/>
</dbReference>
<dbReference type="InterPro" id="IPR036291">
    <property type="entry name" value="NAD(P)-bd_dom_sf"/>
</dbReference>
<evidence type="ECO:0000256" key="1">
    <source>
        <dbReference type="ARBA" id="ARBA00023002"/>
    </source>
</evidence>
<dbReference type="CDD" id="cd12164">
    <property type="entry name" value="GDH_like_2"/>
    <property type="match status" value="1"/>
</dbReference>
<evidence type="ECO:0000313" key="4">
    <source>
        <dbReference type="EMBL" id="WDE13189.1"/>
    </source>
</evidence>
<dbReference type="RefSeq" id="WP_274053536.1">
    <property type="nucleotide sequence ID" value="NZ_CP059693.1"/>
</dbReference>
<keyword evidence="5" id="KW-1185">Reference proteome</keyword>
<dbReference type="SUPFAM" id="SSF51735">
    <property type="entry name" value="NAD(P)-binding Rossmann-fold domains"/>
    <property type="match status" value="1"/>
</dbReference>
<gene>
    <name evidence="4" type="ORF">H3N35_07025</name>
</gene>
<dbReference type="Gene3D" id="3.40.50.720">
    <property type="entry name" value="NAD(P)-binding Rossmann-like Domain"/>
    <property type="match status" value="2"/>
</dbReference>
<accession>A0ABY7VHI0</accession>
<keyword evidence="1" id="KW-0560">Oxidoreductase</keyword>
<dbReference type="Proteomes" id="UP001215231">
    <property type="component" value="Chromosome"/>
</dbReference>
<evidence type="ECO:0000313" key="5">
    <source>
        <dbReference type="Proteomes" id="UP001215231"/>
    </source>
</evidence>
<protein>
    <submittedName>
        <fullName evidence="4">Glyoxylate/hydroxypyruvate reductase A</fullName>
    </submittedName>
</protein>
<dbReference type="InterPro" id="IPR006140">
    <property type="entry name" value="D-isomer_DH_NAD-bd"/>
</dbReference>
<reference evidence="4 5" key="1">
    <citation type="journal article" date="2022" name="Mar. Drugs">
        <title>Bioassay-Guided Fractionation Leads to the Detection of Cholic Acid Generated by the Rare Thalassomonas sp.</title>
        <authorList>
            <person name="Pheiffer F."/>
            <person name="Schneider Y.K."/>
            <person name="Hansen E.H."/>
            <person name="Andersen J.H."/>
            <person name="Isaksson J."/>
            <person name="Busche T."/>
            <person name="R C."/>
            <person name="Kalinowski J."/>
            <person name="Zyl L.V."/>
            <person name="Trindade M."/>
        </authorList>
    </citation>
    <scope>NUCLEOTIDE SEQUENCE [LARGE SCALE GENOMIC DNA]</scope>
    <source>
        <strain evidence="4 5">A5K-61T</strain>
    </source>
</reference>